<name>A0A4R6SBA1_LABRH</name>
<evidence type="ECO:0000313" key="1">
    <source>
        <dbReference type="EMBL" id="TDP96266.1"/>
    </source>
</evidence>
<sequence length="164" mass="18122">MLDDQGGQLINFANSTFQWINIKLFGSAGELPADRDVLARVLADPRYRDSYAGGGEADAAPIHGPFRLDAITVDSFEPADAATEIATLGEWAQRYAPLPEAVAEQVETEVYQRIRAATARYRLRNLGEDQFHEWGFAIDNNGFHELVLIDRPCRSVALVVASDD</sequence>
<reference evidence="1 2" key="1">
    <citation type="submission" date="2019-03" db="EMBL/GenBank/DDBJ databases">
        <title>Genomic Encyclopedia of Type Strains, Phase IV (KMG-IV): sequencing the most valuable type-strain genomes for metagenomic binning, comparative biology and taxonomic classification.</title>
        <authorList>
            <person name="Goeker M."/>
        </authorList>
    </citation>
    <scope>NUCLEOTIDE SEQUENCE [LARGE SCALE GENOMIC DNA]</scope>
    <source>
        <strain evidence="1 2">DSM 45361</strain>
    </source>
</reference>
<evidence type="ECO:0000313" key="2">
    <source>
        <dbReference type="Proteomes" id="UP000295444"/>
    </source>
</evidence>
<proteinExistence type="predicted"/>
<dbReference type="AlphaFoldDB" id="A0A4R6SBA1"/>
<gene>
    <name evidence="1" type="ORF">EV186_104250</name>
</gene>
<accession>A0A4R6SBA1</accession>
<keyword evidence="2" id="KW-1185">Reference proteome</keyword>
<comment type="caution">
    <text evidence="1">The sequence shown here is derived from an EMBL/GenBank/DDBJ whole genome shotgun (WGS) entry which is preliminary data.</text>
</comment>
<protein>
    <submittedName>
        <fullName evidence="1">Uncharacterized protein</fullName>
    </submittedName>
</protein>
<dbReference type="Proteomes" id="UP000295444">
    <property type="component" value="Unassembled WGS sequence"/>
</dbReference>
<dbReference type="EMBL" id="SNXZ01000004">
    <property type="protein sequence ID" value="TDP96266.1"/>
    <property type="molecule type" value="Genomic_DNA"/>
</dbReference>
<organism evidence="1 2">
    <name type="scientific">Labedaea rhizosphaerae</name>
    <dbReference type="NCBI Taxonomy" id="598644"/>
    <lineage>
        <taxon>Bacteria</taxon>
        <taxon>Bacillati</taxon>
        <taxon>Actinomycetota</taxon>
        <taxon>Actinomycetes</taxon>
        <taxon>Pseudonocardiales</taxon>
        <taxon>Pseudonocardiaceae</taxon>
        <taxon>Labedaea</taxon>
    </lineage>
</organism>